<sequence>MRIIALSTLRTFWTAHPAAETPLRAWHALASRVNWKTPADIKAAYRNASFIRNNRVVFNIKGNDYRLVVAVRYDKELIYIRFVGTHRQYDAIDVETI</sequence>
<proteinExistence type="predicted"/>
<name>A0A6M3ZYK5_9BURK</name>
<dbReference type="GO" id="GO:0003723">
    <property type="term" value="F:RNA binding"/>
    <property type="evidence" value="ECO:0007669"/>
    <property type="project" value="InterPro"/>
</dbReference>
<protein>
    <submittedName>
        <fullName evidence="1">Addiction module toxin RelE</fullName>
    </submittedName>
</protein>
<dbReference type="AlphaFoldDB" id="A0A6M3ZYK5"/>
<dbReference type="Proteomes" id="UP000501648">
    <property type="component" value="Chromosome"/>
</dbReference>
<evidence type="ECO:0000313" key="2">
    <source>
        <dbReference type="Proteomes" id="UP000501648"/>
    </source>
</evidence>
<dbReference type="GO" id="GO:0110001">
    <property type="term" value="C:toxin-antitoxin complex"/>
    <property type="evidence" value="ECO:0007669"/>
    <property type="project" value="InterPro"/>
</dbReference>
<dbReference type="GO" id="GO:0004519">
    <property type="term" value="F:endonuclease activity"/>
    <property type="evidence" value="ECO:0007669"/>
    <property type="project" value="InterPro"/>
</dbReference>
<evidence type="ECO:0000313" key="1">
    <source>
        <dbReference type="EMBL" id="QJQ03401.1"/>
    </source>
</evidence>
<dbReference type="RefSeq" id="WP_017449860.1">
    <property type="nucleotide sequence ID" value="NZ_CP008956.1"/>
</dbReference>
<organism evidence="1 2">
    <name type="scientific">Herbaspirillum rubrisubalbicans Os34</name>
    <dbReference type="NCBI Taxonomy" id="1235827"/>
    <lineage>
        <taxon>Bacteria</taxon>
        <taxon>Pseudomonadati</taxon>
        <taxon>Pseudomonadota</taxon>
        <taxon>Betaproteobacteria</taxon>
        <taxon>Burkholderiales</taxon>
        <taxon>Oxalobacteraceae</taxon>
        <taxon>Herbaspirillum</taxon>
    </lineage>
</organism>
<dbReference type="EMBL" id="CP008956">
    <property type="protein sequence ID" value="QJQ03401.1"/>
    <property type="molecule type" value="Genomic_DNA"/>
</dbReference>
<reference evidence="1 2" key="1">
    <citation type="journal article" date="2012" name="J. Bacteriol.">
        <title>Genome sequence of the pathogenic Herbaspirillum seropedicae strain Os34, isolated from rice roots.</title>
        <authorList>
            <person name="Ye W."/>
            <person name="Ye S."/>
            <person name="Liu J."/>
            <person name="Chang S."/>
            <person name="Chen M."/>
            <person name="Zhu B."/>
            <person name="Guo L."/>
            <person name="An Q."/>
        </authorList>
    </citation>
    <scope>NUCLEOTIDE SEQUENCE [LARGE SCALE GENOMIC DNA]</scope>
    <source>
        <strain evidence="1 2">Os34</strain>
    </source>
</reference>
<accession>A0A6M3ZYK5</accession>
<dbReference type="Pfam" id="PF09907">
    <property type="entry name" value="HigB_toxin"/>
    <property type="match status" value="1"/>
</dbReference>
<dbReference type="InterPro" id="IPR018669">
    <property type="entry name" value="Toxin_HigB"/>
</dbReference>
<gene>
    <name evidence="1" type="ORF">C798_25150</name>
</gene>